<reference evidence="2 3" key="1">
    <citation type="journal article" date="2009" name="Stand. Genomic Sci.">
        <title>Complete genome sequence of Pirellula staleyi type strain (ATCC 27377).</title>
        <authorList>
            <person name="Clum A."/>
            <person name="Tindall B.J."/>
            <person name="Sikorski J."/>
            <person name="Ivanova N."/>
            <person name="Mavrommatis K."/>
            <person name="Lucas S."/>
            <person name="Glavina del Rio T."/>
            <person name="Nolan M."/>
            <person name="Chen F."/>
            <person name="Tice H."/>
            <person name="Pitluck S."/>
            <person name="Cheng J.F."/>
            <person name="Chertkov O."/>
            <person name="Brettin T."/>
            <person name="Han C."/>
            <person name="Detter J.C."/>
            <person name="Kuske C."/>
            <person name="Bruce D."/>
            <person name="Goodwin L."/>
            <person name="Ovchinikova G."/>
            <person name="Pati A."/>
            <person name="Mikhailova N."/>
            <person name="Chen A."/>
            <person name="Palaniappan K."/>
            <person name="Land M."/>
            <person name="Hauser L."/>
            <person name="Chang Y.J."/>
            <person name="Jeffries C.D."/>
            <person name="Chain P."/>
            <person name="Rohde M."/>
            <person name="Goker M."/>
            <person name="Bristow J."/>
            <person name="Eisen J.A."/>
            <person name="Markowitz V."/>
            <person name="Hugenholtz P."/>
            <person name="Kyrpides N.C."/>
            <person name="Klenk H.P."/>
            <person name="Lapidus A."/>
        </authorList>
    </citation>
    <scope>NUCLEOTIDE SEQUENCE [LARGE SCALE GENOMIC DNA]</scope>
    <source>
        <strain evidence="3">ATCC 27377 / DSM 6068 / ICPB 4128</strain>
    </source>
</reference>
<dbReference type="KEGG" id="psl:Psta_0286"/>
<feature type="domain" description="Effector-associated" evidence="1">
    <location>
        <begin position="304"/>
        <end position="400"/>
    </location>
</feature>
<evidence type="ECO:0000313" key="2">
    <source>
        <dbReference type="EMBL" id="ADB14979.1"/>
    </source>
</evidence>
<gene>
    <name evidence="2" type="ordered locus">Psta_0286</name>
</gene>
<keyword evidence="2" id="KW-0547">Nucleotide-binding</keyword>
<name>D2R1J4_PIRSD</name>
<dbReference type="eggNOG" id="COG3591">
    <property type="taxonomic scope" value="Bacteria"/>
</dbReference>
<dbReference type="EMBL" id="CP001848">
    <property type="protein sequence ID" value="ADB14979.1"/>
    <property type="molecule type" value="Genomic_DNA"/>
</dbReference>
<dbReference type="OrthoDB" id="9770276at2"/>
<keyword evidence="2" id="KW-0378">Hydrolase</keyword>
<protein>
    <submittedName>
        <fullName evidence="2">Peptidase S7 flavivirus helicase (NS3)</fullName>
    </submittedName>
</protein>
<sequence length="401" mass="44483">MAIIIPEIRELESIVHQMRPALRVSKNRFERSPIGWEELDAHRESIERALQATGRLESDDPSVPYFGTAFLVGDGIALTTRHVVELFANGHGETDLNIKRHRKVWINFNAETEGDTSEVAYVTGIEFIHPYWDVAAIRVETSRGGLVLESAPSTANTNITVIGYPALDMRSDLDIQLRIFESVFNVKRLLPGRLGGEELIESYGNNVLALTHDASTLGGTAGAPVIDIRSGHVVGINFAGVYLKANYAVPSWKLMQDSRVRRHLGFLEPPWMNLWEKPIQPLNLKENPAWTVISGQAIRNHEAYLTHDQVLDLCRLLVGAFPTDESIASLFLGIAPEIVASLPSGNNPKEKLLNRLQALNNIGRIIGGQSPLQLILKTAALLRESFPDEQILQQYLAIVSK</sequence>
<keyword evidence="2" id="KW-0067">ATP-binding</keyword>
<accession>D2R1J4</accession>
<keyword evidence="2" id="KW-0347">Helicase</keyword>
<dbReference type="Gene3D" id="2.40.10.120">
    <property type="match status" value="1"/>
</dbReference>
<dbReference type="InterPro" id="IPR045432">
    <property type="entry name" value="EAD5"/>
</dbReference>
<proteinExistence type="predicted"/>
<evidence type="ECO:0000313" key="3">
    <source>
        <dbReference type="Proteomes" id="UP000001887"/>
    </source>
</evidence>
<dbReference type="SUPFAM" id="SSF50494">
    <property type="entry name" value="Trypsin-like serine proteases"/>
    <property type="match status" value="1"/>
</dbReference>
<dbReference type="InterPro" id="IPR009003">
    <property type="entry name" value="Peptidase_S1_PA"/>
</dbReference>
<dbReference type="HOGENOM" id="CLU_686696_0_0_0"/>
<dbReference type="STRING" id="530564.Psta_0286"/>
<dbReference type="Proteomes" id="UP000001887">
    <property type="component" value="Chromosome"/>
</dbReference>
<dbReference type="Pfam" id="PF13365">
    <property type="entry name" value="Trypsin_2"/>
    <property type="match status" value="1"/>
</dbReference>
<dbReference type="AlphaFoldDB" id="D2R1J4"/>
<dbReference type="Pfam" id="PF19957">
    <property type="entry name" value="EAD5"/>
    <property type="match status" value="1"/>
</dbReference>
<dbReference type="GO" id="GO:0004386">
    <property type="term" value="F:helicase activity"/>
    <property type="evidence" value="ECO:0007669"/>
    <property type="project" value="UniProtKB-KW"/>
</dbReference>
<keyword evidence="3" id="KW-1185">Reference proteome</keyword>
<evidence type="ECO:0000259" key="1">
    <source>
        <dbReference type="Pfam" id="PF19957"/>
    </source>
</evidence>
<organism evidence="2 3">
    <name type="scientific">Pirellula staleyi (strain ATCC 27377 / DSM 6068 / ICPB 4128)</name>
    <name type="common">Pirella staleyi</name>
    <dbReference type="NCBI Taxonomy" id="530564"/>
    <lineage>
        <taxon>Bacteria</taxon>
        <taxon>Pseudomonadati</taxon>
        <taxon>Planctomycetota</taxon>
        <taxon>Planctomycetia</taxon>
        <taxon>Pirellulales</taxon>
        <taxon>Pirellulaceae</taxon>
        <taxon>Pirellula</taxon>
    </lineage>
</organism>